<evidence type="ECO:0000256" key="1">
    <source>
        <dbReference type="SAM" id="MobiDB-lite"/>
    </source>
</evidence>
<evidence type="ECO:0000313" key="3">
    <source>
        <dbReference type="Proteomes" id="UP000712600"/>
    </source>
</evidence>
<dbReference type="Proteomes" id="UP000712600">
    <property type="component" value="Unassembled WGS sequence"/>
</dbReference>
<comment type="caution">
    <text evidence="2">The sequence shown here is derived from an EMBL/GenBank/DDBJ whole genome shotgun (WGS) entry which is preliminary data.</text>
</comment>
<reference evidence="2" key="1">
    <citation type="submission" date="2019-12" db="EMBL/GenBank/DDBJ databases">
        <title>Genome sequencing and annotation of Brassica cretica.</title>
        <authorList>
            <person name="Studholme D.J."/>
            <person name="Sarris P."/>
        </authorList>
    </citation>
    <scope>NUCLEOTIDE SEQUENCE</scope>
    <source>
        <strain evidence="2">PFS-109/04</strain>
        <tissue evidence="2">Leaf</tissue>
    </source>
</reference>
<sequence length="77" mass="8073">MVTSVGPGALPNGDQGRLLAGTQRPVSCLGSGVIQHLSRNHTLNPGEDRFPCGRPGSSGILEMMEPGTLMISEEEDL</sequence>
<feature type="region of interest" description="Disordered" evidence="1">
    <location>
        <begin position="1"/>
        <end position="20"/>
    </location>
</feature>
<organism evidence="2 3">
    <name type="scientific">Brassica cretica</name>
    <name type="common">Mustard</name>
    <dbReference type="NCBI Taxonomy" id="69181"/>
    <lineage>
        <taxon>Eukaryota</taxon>
        <taxon>Viridiplantae</taxon>
        <taxon>Streptophyta</taxon>
        <taxon>Embryophyta</taxon>
        <taxon>Tracheophyta</taxon>
        <taxon>Spermatophyta</taxon>
        <taxon>Magnoliopsida</taxon>
        <taxon>eudicotyledons</taxon>
        <taxon>Gunneridae</taxon>
        <taxon>Pentapetalae</taxon>
        <taxon>rosids</taxon>
        <taxon>malvids</taxon>
        <taxon>Brassicales</taxon>
        <taxon>Brassicaceae</taxon>
        <taxon>Brassiceae</taxon>
        <taxon>Brassica</taxon>
    </lineage>
</organism>
<proteinExistence type="predicted"/>
<gene>
    <name evidence="2" type="ORF">F2Q69_00006617</name>
</gene>
<name>A0A8S9PAN0_BRACR</name>
<evidence type="ECO:0000313" key="2">
    <source>
        <dbReference type="EMBL" id="KAF3513176.1"/>
    </source>
</evidence>
<protein>
    <submittedName>
        <fullName evidence="2">Uncharacterized protein</fullName>
    </submittedName>
</protein>
<accession>A0A8S9PAN0</accession>
<dbReference type="AlphaFoldDB" id="A0A8S9PAN0"/>
<feature type="region of interest" description="Disordered" evidence="1">
    <location>
        <begin position="39"/>
        <end position="61"/>
    </location>
</feature>
<dbReference type="EMBL" id="QGKX02001521">
    <property type="protein sequence ID" value="KAF3513176.1"/>
    <property type="molecule type" value="Genomic_DNA"/>
</dbReference>